<dbReference type="OrthoDB" id="3022201at2759"/>
<accession>A0A9P3LDJ5</accession>
<protein>
    <submittedName>
        <fullName evidence="2">Uncharacterized protein</fullName>
    </submittedName>
</protein>
<keyword evidence="3" id="KW-1185">Reference proteome</keyword>
<evidence type="ECO:0000256" key="1">
    <source>
        <dbReference type="SAM" id="MobiDB-lite"/>
    </source>
</evidence>
<sequence>MSSSDDPGLPTIAWTRPAEDDLEQLPDDPRYEGDKKGWHERLVRSFAREHVPEADKARIRKPAHSGGQNPREPEHITVTFKVGNRDIRIEHVYTGWS</sequence>
<reference evidence="2 3" key="1">
    <citation type="submission" date="2021-08" db="EMBL/GenBank/DDBJ databases">
        <title>Draft Genome Sequence of Phanerochaete sordida strain YK-624.</title>
        <authorList>
            <person name="Mori T."/>
            <person name="Dohra H."/>
            <person name="Suzuki T."/>
            <person name="Kawagishi H."/>
            <person name="Hirai H."/>
        </authorList>
    </citation>
    <scope>NUCLEOTIDE SEQUENCE [LARGE SCALE GENOMIC DNA]</scope>
    <source>
        <strain evidence="2 3">YK-624</strain>
    </source>
</reference>
<proteinExistence type="predicted"/>
<name>A0A9P3LDJ5_9APHY</name>
<evidence type="ECO:0000313" key="2">
    <source>
        <dbReference type="EMBL" id="GJE89997.1"/>
    </source>
</evidence>
<comment type="caution">
    <text evidence="2">The sequence shown here is derived from an EMBL/GenBank/DDBJ whole genome shotgun (WGS) entry which is preliminary data.</text>
</comment>
<gene>
    <name evidence="2" type="ORF">PsYK624_061170</name>
</gene>
<dbReference type="EMBL" id="BPQB01000015">
    <property type="protein sequence ID" value="GJE89997.1"/>
    <property type="molecule type" value="Genomic_DNA"/>
</dbReference>
<organism evidence="2 3">
    <name type="scientific">Phanerochaete sordida</name>
    <dbReference type="NCBI Taxonomy" id="48140"/>
    <lineage>
        <taxon>Eukaryota</taxon>
        <taxon>Fungi</taxon>
        <taxon>Dikarya</taxon>
        <taxon>Basidiomycota</taxon>
        <taxon>Agaricomycotina</taxon>
        <taxon>Agaricomycetes</taxon>
        <taxon>Polyporales</taxon>
        <taxon>Phanerochaetaceae</taxon>
        <taxon>Phanerochaete</taxon>
    </lineage>
</organism>
<dbReference type="Proteomes" id="UP000703269">
    <property type="component" value="Unassembled WGS sequence"/>
</dbReference>
<feature type="compositionally biased region" description="Basic and acidic residues" evidence="1">
    <location>
        <begin position="27"/>
        <end position="36"/>
    </location>
</feature>
<feature type="region of interest" description="Disordered" evidence="1">
    <location>
        <begin position="52"/>
        <end position="75"/>
    </location>
</feature>
<evidence type="ECO:0000313" key="3">
    <source>
        <dbReference type="Proteomes" id="UP000703269"/>
    </source>
</evidence>
<feature type="region of interest" description="Disordered" evidence="1">
    <location>
        <begin position="1"/>
        <end position="36"/>
    </location>
</feature>
<dbReference type="AlphaFoldDB" id="A0A9P3LDJ5"/>